<feature type="site" description="mRNA cap binding" evidence="17">
    <location>
        <position position="151"/>
    </location>
</feature>
<evidence type="ECO:0000256" key="11">
    <source>
        <dbReference type="ARBA" id="ARBA00032772"/>
    </source>
</evidence>
<evidence type="ECO:0000256" key="6">
    <source>
        <dbReference type="ARBA" id="ARBA00022679"/>
    </source>
</evidence>
<gene>
    <name evidence="20" type="primary">ABD1</name>
    <name evidence="20" type="ORF">DNF11_0789</name>
</gene>
<keyword evidence="4 15" id="KW-0489">Methyltransferase</keyword>
<feature type="binding site" evidence="16">
    <location>
        <position position="222"/>
    </location>
    <ligand>
        <name>S-adenosyl-L-methionine</name>
        <dbReference type="ChEBI" id="CHEBI:59789"/>
    </ligand>
</feature>
<feature type="site" description="mRNA cap binding" evidence="17">
    <location>
        <position position="145"/>
    </location>
</feature>
<proteinExistence type="inferred from homology"/>
<dbReference type="PROSITE" id="PS51562">
    <property type="entry name" value="RNA_CAP0_MT"/>
    <property type="match status" value="1"/>
</dbReference>
<sequence length="392" mass="44711">MIGVEAASESNGGDDEASVPASTQAYAPKWRRTPARSVLHPMTWKEANEWKMQTHNPLRKQQDAEIHGSTRSRKHSDQATPELAHNVASHYNQRQDVGTEARKNSPIIGLKRFNNWVKSALINLYAPPESEDQKGIRILDLGCGKGGDLRKWDQQHVSEMVMLDIADVSIQHARSRYTESSLPWDAHFFVGDGFRTPLDQLVPQHLLRPMFDVVTMQFCLHYGWDTEENARTMLTNVAKWLRPGGIFIGTIPDEETLFGRLEETGDATALEFGNDEYKVEFDIRYAQGDMPFGNKYHFWLKDAVDNVPEYVVDWRMLESIANEVGLRLAYKARFDQILVDGYQNKHLRHLLRRMNVLDQSVTADGSVAPNVTPSLWEACTLYVGFAFQKDDF</sequence>
<keyword evidence="6 15" id="KW-0808">Transferase</keyword>
<evidence type="ECO:0000256" key="7">
    <source>
        <dbReference type="ARBA" id="ARBA00022691"/>
    </source>
</evidence>
<dbReference type="AlphaFoldDB" id="A0A3G2S2U2"/>
<dbReference type="GO" id="GO:0004482">
    <property type="term" value="F:mRNA 5'-cap (guanine-N7-)-methyltransferase activity"/>
    <property type="evidence" value="ECO:0007669"/>
    <property type="project" value="UniProtKB-EC"/>
</dbReference>
<dbReference type="InterPro" id="IPR016899">
    <property type="entry name" value="mRNA_G-N7_MeTrfase_euk"/>
</dbReference>
<dbReference type="OrthoDB" id="10248867at2759"/>
<feature type="binding site" evidence="16">
    <location>
        <position position="118"/>
    </location>
    <ligand>
        <name>S-adenosyl-L-methionine</name>
        <dbReference type="ChEBI" id="CHEBI:59789"/>
    </ligand>
</feature>
<comment type="subcellular location">
    <subcellularLocation>
        <location evidence="2 15">Nucleus</location>
    </subcellularLocation>
</comment>
<name>A0A3G2S2U2_MALR7</name>
<organism evidence="20 21">
    <name type="scientific">Malassezia restricta (strain ATCC 96810 / NBRC 103918 / CBS 7877)</name>
    <name type="common">Seborrheic dermatitis infection agent</name>
    <dbReference type="NCBI Taxonomy" id="425264"/>
    <lineage>
        <taxon>Eukaryota</taxon>
        <taxon>Fungi</taxon>
        <taxon>Dikarya</taxon>
        <taxon>Basidiomycota</taxon>
        <taxon>Ustilaginomycotina</taxon>
        <taxon>Malasseziomycetes</taxon>
        <taxon>Malasseziales</taxon>
        <taxon>Malasseziaceae</taxon>
        <taxon>Malassezia</taxon>
    </lineage>
</organism>
<evidence type="ECO:0000256" key="18">
    <source>
        <dbReference type="SAM" id="MobiDB-lite"/>
    </source>
</evidence>
<feature type="binding site" evidence="16">
    <location>
        <position position="142"/>
    </location>
    <ligand>
        <name>S-adenosyl-L-methionine</name>
        <dbReference type="ChEBI" id="CHEBI:59789"/>
    </ligand>
</feature>
<feature type="binding site" evidence="16">
    <location>
        <position position="164"/>
    </location>
    <ligand>
        <name>S-adenosyl-L-methionine</name>
        <dbReference type="ChEBI" id="CHEBI:59789"/>
    </ligand>
</feature>
<feature type="domain" description="MRNA cap 0 methyltransferase" evidence="19">
    <location>
        <begin position="105"/>
        <end position="390"/>
    </location>
</feature>
<feature type="site" description="mRNA cap binding" evidence="17">
    <location>
        <position position="176"/>
    </location>
</feature>
<evidence type="ECO:0000256" key="8">
    <source>
        <dbReference type="ARBA" id="ARBA00022884"/>
    </source>
</evidence>
<keyword evidence="8 15" id="KW-0694">RNA-binding</keyword>
<evidence type="ECO:0000256" key="1">
    <source>
        <dbReference type="ARBA" id="ARBA00003378"/>
    </source>
</evidence>
<keyword evidence="9 15" id="KW-0506">mRNA capping</keyword>
<feature type="site" description="mRNA cap binding" evidence="17">
    <location>
        <position position="221"/>
    </location>
</feature>
<dbReference type="Pfam" id="PF03291">
    <property type="entry name" value="mRNA_G-N7_MeTrfase"/>
    <property type="match status" value="1"/>
</dbReference>
<dbReference type="CDD" id="cd02440">
    <property type="entry name" value="AdoMet_MTases"/>
    <property type="match status" value="1"/>
</dbReference>
<evidence type="ECO:0000256" key="5">
    <source>
        <dbReference type="ARBA" id="ARBA00022664"/>
    </source>
</evidence>
<comment type="catalytic activity">
    <reaction evidence="13">
        <text>a 5'-end (5'-triphosphoguanosine)-ribonucleoside in mRNA + S-adenosyl-L-methionine = a 5'-end (N(7)-methyl 5'-triphosphoguanosine)-ribonucleoside in mRNA + S-adenosyl-L-homocysteine</text>
        <dbReference type="Rhea" id="RHEA:67008"/>
        <dbReference type="Rhea" id="RHEA-COMP:17166"/>
        <dbReference type="Rhea" id="RHEA-COMP:17167"/>
        <dbReference type="ChEBI" id="CHEBI:57856"/>
        <dbReference type="ChEBI" id="CHEBI:59789"/>
        <dbReference type="ChEBI" id="CHEBI:156461"/>
        <dbReference type="ChEBI" id="CHEBI:167617"/>
        <dbReference type="EC" id="2.1.1.56"/>
    </reaction>
</comment>
<accession>A0A3G2S2U2</accession>
<feature type="site" description="mRNA cap binding" evidence="17">
    <location>
        <position position="382"/>
    </location>
</feature>
<keyword evidence="7 15" id="KW-0949">S-adenosyl-L-methionine</keyword>
<protein>
    <recommendedName>
        <fullName evidence="14 15">mRNA cap guanine-N(7) methyltransferase</fullName>
        <ecNumber evidence="3 15">2.1.1.56</ecNumber>
    </recommendedName>
    <alternativeName>
        <fullName evidence="11 15">mRNA (guanine-N(7))-methyltransferase</fullName>
    </alternativeName>
    <alternativeName>
        <fullName evidence="12 15">mRNA cap methyltransferase</fullName>
    </alternativeName>
</protein>
<dbReference type="PIRSF" id="PIRSF028762">
    <property type="entry name" value="ABD1"/>
    <property type="match status" value="1"/>
</dbReference>
<dbReference type="GO" id="GO:0003723">
    <property type="term" value="F:RNA binding"/>
    <property type="evidence" value="ECO:0007669"/>
    <property type="project" value="UniProtKB-KW"/>
</dbReference>
<evidence type="ECO:0000256" key="3">
    <source>
        <dbReference type="ARBA" id="ARBA00011926"/>
    </source>
</evidence>
<evidence type="ECO:0000256" key="9">
    <source>
        <dbReference type="ARBA" id="ARBA00023042"/>
    </source>
</evidence>
<evidence type="ECO:0000313" key="21">
    <source>
        <dbReference type="Proteomes" id="UP000269793"/>
    </source>
</evidence>
<evidence type="ECO:0000256" key="12">
    <source>
        <dbReference type="ARBA" id="ARBA00033387"/>
    </source>
</evidence>
<comment type="similarity">
    <text evidence="15">Belongs to the class I-like SAM-binding methyltransferase superfamily. mRNA cap 0 methyltransferase family.</text>
</comment>
<dbReference type="Gene3D" id="3.40.50.150">
    <property type="entry name" value="Vaccinia Virus protein VP39"/>
    <property type="match status" value="1"/>
</dbReference>
<evidence type="ECO:0000256" key="13">
    <source>
        <dbReference type="ARBA" id="ARBA00044712"/>
    </source>
</evidence>
<evidence type="ECO:0000256" key="10">
    <source>
        <dbReference type="ARBA" id="ARBA00023242"/>
    </source>
</evidence>
<comment type="function">
    <text evidence="1">Responsible for methylating the 5'-cap structure of mRNAs.</text>
</comment>
<dbReference type="SUPFAM" id="SSF53335">
    <property type="entry name" value="S-adenosyl-L-methionine-dependent methyltransferases"/>
    <property type="match status" value="1"/>
</dbReference>
<dbReference type="InterPro" id="IPR039753">
    <property type="entry name" value="RG7MT1"/>
</dbReference>
<evidence type="ECO:0000259" key="19">
    <source>
        <dbReference type="PROSITE" id="PS51562"/>
    </source>
</evidence>
<dbReference type="EC" id="2.1.1.56" evidence="3 15"/>
<dbReference type="PANTHER" id="PTHR12189:SF2">
    <property type="entry name" value="MRNA CAP GUANINE-N7 METHYLTRANSFERASE"/>
    <property type="match status" value="1"/>
</dbReference>
<dbReference type="Proteomes" id="UP000269793">
    <property type="component" value="Chromosome II"/>
</dbReference>
<feature type="site" description="mRNA cap binding" evidence="17">
    <location>
        <position position="309"/>
    </location>
</feature>
<evidence type="ECO:0000256" key="14">
    <source>
        <dbReference type="ARBA" id="ARBA00049739"/>
    </source>
</evidence>
<dbReference type="GO" id="GO:0005634">
    <property type="term" value="C:nucleus"/>
    <property type="evidence" value="ECO:0007669"/>
    <property type="project" value="UniProtKB-SubCell"/>
</dbReference>
<evidence type="ECO:0000256" key="2">
    <source>
        <dbReference type="ARBA" id="ARBA00004123"/>
    </source>
</evidence>
<feature type="binding site" evidence="16">
    <location>
        <position position="192"/>
    </location>
    <ligand>
        <name>S-adenosyl-L-methionine</name>
        <dbReference type="ChEBI" id="CHEBI:59789"/>
    </ligand>
</feature>
<dbReference type="EMBL" id="CP033149">
    <property type="protein sequence ID" value="AYO41739.1"/>
    <property type="molecule type" value="Genomic_DNA"/>
</dbReference>
<dbReference type="VEuPathDB" id="FungiDB:DNF11_0789"/>
<evidence type="ECO:0000256" key="4">
    <source>
        <dbReference type="ARBA" id="ARBA00022603"/>
    </source>
</evidence>
<feature type="binding site" evidence="16">
    <location>
        <position position="217"/>
    </location>
    <ligand>
        <name>S-adenosyl-L-methionine</name>
        <dbReference type="ChEBI" id="CHEBI:59789"/>
    </ligand>
</feature>
<evidence type="ECO:0000256" key="17">
    <source>
        <dbReference type="PIRSR" id="PIRSR028762-2"/>
    </source>
</evidence>
<evidence type="ECO:0000256" key="15">
    <source>
        <dbReference type="PIRNR" id="PIRNR028762"/>
    </source>
</evidence>
<keyword evidence="10 15" id="KW-0539">Nucleus</keyword>
<reference evidence="20 21" key="1">
    <citation type="submission" date="2018-10" db="EMBL/GenBank/DDBJ databases">
        <title>Complete genome sequence of Malassezia restricta CBS 7877.</title>
        <authorList>
            <person name="Morand S.C."/>
            <person name="Bertignac M."/>
            <person name="Iltis A."/>
            <person name="Kolder I."/>
            <person name="Pirovano W."/>
            <person name="Jourdain R."/>
            <person name="Clavaud C."/>
        </authorList>
    </citation>
    <scope>NUCLEOTIDE SEQUENCE [LARGE SCALE GENOMIC DNA]</scope>
    <source>
        <strain evidence="20 21">CBS 7877</strain>
    </source>
</reference>
<dbReference type="InterPro" id="IPR029063">
    <property type="entry name" value="SAM-dependent_MTases_sf"/>
</dbReference>
<dbReference type="InterPro" id="IPR004971">
    <property type="entry name" value="mRNA_G-N7_MeTrfase_dom"/>
</dbReference>
<feature type="region of interest" description="Disordered" evidence="18">
    <location>
        <begin position="56"/>
        <end position="80"/>
    </location>
</feature>
<evidence type="ECO:0000313" key="20">
    <source>
        <dbReference type="EMBL" id="AYO41739.1"/>
    </source>
</evidence>
<feature type="binding site" evidence="17">
    <location>
        <begin position="114"/>
        <end position="115"/>
    </location>
    <ligand>
        <name>mRNA</name>
        <dbReference type="ChEBI" id="CHEBI:33699"/>
    </ligand>
</feature>
<dbReference type="STRING" id="425264.A0A3G2S2U2"/>
<evidence type="ECO:0000256" key="16">
    <source>
        <dbReference type="PIRSR" id="PIRSR028762-1"/>
    </source>
</evidence>
<dbReference type="PANTHER" id="PTHR12189">
    <property type="entry name" value="MRNA GUANINE-7- METHYLTRANSFERASE"/>
    <property type="match status" value="1"/>
</dbReference>
<keyword evidence="5 15" id="KW-0507">mRNA processing</keyword>
<keyword evidence="21" id="KW-1185">Reference proteome</keyword>
<feature type="region of interest" description="Disordered" evidence="18">
    <location>
        <begin position="1"/>
        <end position="34"/>
    </location>
</feature>